<comment type="caution">
    <text evidence="2">The sequence shown here is derived from an EMBL/GenBank/DDBJ whole genome shotgun (WGS) entry which is preliminary data.</text>
</comment>
<keyword evidence="1" id="KW-1133">Transmembrane helix</keyword>
<dbReference type="EMBL" id="JAUHMF010000002">
    <property type="protein sequence ID" value="MDT8898304.1"/>
    <property type="molecule type" value="Genomic_DNA"/>
</dbReference>
<dbReference type="Proteomes" id="UP001254165">
    <property type="component" value="Unassembled WGS sequence"/>
</dbReference>
<evidence type="ECO:0000256" key="1">
    <source>
        <dbReference type="SAM" id="Phobius"/>
    </source>
</evidence>
<keyword evidence="1" id="KW-0812">Transmembrane</keyword>
<keyword evidence="3" id="KW-1185">Reference proteome</keyword>
<keyword evidence="1" id="KW-0472">Membrane</keyword>
<dbReference type="Pfam" id="PF02681">
    <property type="entry name" value="DUF212"/>
    <property type="match status" value="1"/>
</dbReference>
<sequence>MVWEQLLANRPLLAGLLALWLAQFLKVPIDYWVNRRWNWNMWFSMGGMPSSHAALMVATTLAVGLYYGFDHPVFALGVAITMIVLYDAAGVRRQAGVHAQKLNVLFQELFSGQPISQERLKEMLGHTPRQVAVGSILGALIALGMWWLWR</sequence>
<dbReference type="InterPro" id="IPR003832">
    <property type="entry name" value="DUF212"/>
</dbReference>
<evidence type="ECO:0000313" key="3">
    <source>
        <dbReference type="Proteomes" id="UP001254165"/>
    </source>
</evidence>
<feature type="transmembrane region" description="Helical" evidence="1">
    <location>
        <begin position="131"/>
        <end position="149"/>
    </location>
</feature>
<organism evidence="2 3">
    <name type="scientific">Thermanaerothrix solaris</name>
    <dbReference type="NCBI Taxonomy" id="3058434"/>
    <lineage>
        <taxon>Bacteria</taxon>
        <taxon>Bacillati</taxon>
        <taxon>Chloroflexota</taxon>
        <taxon>Anaerolineae</taxon>
        <taxon>Anaerolineales</taxon>
        <taxon>Anaerolineaceae</taxon>
        <taxon>Thermanaerothrix</taxon>
    </lineage>
</organism>
<dbReference type="RefSeq" id="WP_315624963.1">
    <property type="nucleotide sequence ID" value="NZ_JAUHMF010000002.1"/>
</dbReference>
<proteinExistence type="predicted"/>
<gene>
    <name evidence="2" type="ORF">QYE77_08490</name>
</gene>
<accession>A0ABU3NN80</accession>
<reference evidence="2 3" key="1">
    <citation type="submission" date="2023-07" db="EMBL/GenBank/DDBJ databases">
        <title>Novel species of Thermanaerothrix with wide hydrolytic capabilities.</title>
        <authorList>
            <person name="Zayulina K.S."/>
            <person name="Podosokorskaya O.A."/>
            <person name="Elcheninov A.G."/>
        </authorList>
    </citation>
    <scope>NUCLEOTIDE SEQUENCE [LARGE SCALE GENOMIC DNA]</scope>
    <source>
        <strain evidence="2 3">4228-RoL</strain>
    </source>
</reference>
<evidence type="ECO:0000313" key="2">
    <source>
        <dbReference type="EMBL" id="MDT8898304.1"/>
    </source>
</evidence>
<name>A0ABU3NN80_9CHLR</name>
<protein>
    <submittedName>
        <fullName evidence="2">Divergent PAP2 family protein</fullName>
    </submittedName>
</protein>
<dbReference type="PANTHER" id="PTHR31446">
    <property type="entry name" value="ACID PHOSPHATASE/VANADIUM-DEPENDENT HALOPEROXIDASE-RELATED PROTEIN"/>
    <property type="match status" value="1"/>
</dbReference>
<feature type="transmembrane region" description="Helical" evidence="1">
    <location>
        <begin position="45"/>
        <end position="67"/>
    </location>
</feature>
<dbReference type="PANTHER" id="PTHR31446:SF29">
    <property type="entry name" value="ACID PHOSPHATASE_VANADIUM-DEPENDENT HALOPEROXIDASE-RELATED PROTEIN"/>
    <property type="match status" value="1"/>
</dbReference>
<feature type="transmembrane region" description="Helical" evidence="1">
    <location>
        <begin position="73"/>
        <end position="91"/>
    </location>
</feature>